<evidence type="ECO:0000313" key="2">
    <source>
        <dbReference type="Proteomes" id="UP000026922"/>
    </source>
</evidence>
<dbReference type="RefSeq" id="WP_006289847.1">
    <property type="nucleotide sequence ID" value="NZ_ARPM03000017.1"/>
</dbReference>
<protein>
    <recommendedName>
        <fullName evidence="3">Lipoprotein</fullName>
    </recommendedName>
</protein>
<evidence type="ECO:0000313" key="1">
    <source>
        <dbReference type="EMBL" id="ETZ05532.1"/>
    </source>
</evidence>
<gene>
    <name evidence="1" type="ORF">K737_300026</name>
</gene>
<dbReference type="EMBL" id="ARPM03000017">
    <property type="protein sequence ID" value="ETZ05532.1"/>
    <property type="molecule type" value="Genomic_DNA"/>
</dbReference>
<reference evidence="1 2" key="1">
    <citation type="journal article" date="2013" name="Genome Announc.">
        <title>Draft Genome Sequence of Holospora undulata Strain HU1, a Micronucleus-Specific Symbiont of the Ciliate Paramecium caudatum.</title>
        <authorList>
            <person name="Dohra H."/>
            <person name="Suzuki H."/>
            <person name="Suzuki T."/>
            <person name="Tanaka K."/>
            <person name="Fujishima M."/>
        </authorList>
    </citation>
    <scope>NUCLEOTIDE SEQUENCE [LARGE SCALE GENOMIC DNA]</scope>
    <source>
        <strain evidence="1 2">HU1</strain>
    </source>
</reference>
<dbReference type="Proteomes" id="UP000026922">
    <property type="component" value="Unassembled WGS sequence"/>
</dbReference>
<accession>A0A061JIL9</accession>
<dbReference type="AlphaFoldDB" id="A0A061JIL9"/>
<name>A0A061JIL9_9PROT</name>
<proteinExistence type="predicted"/>
<organism evidence="1 2">
    <name type="scientific">Holospora undulata HU1</name>
    <dbReference type="NCBI Taxonomy" id="1321371"/>
    <lineage>
        <taxon>Bacteria</taxon>
        <taxon>Pseudomonadati</taxon>
        <taxon>Pseudomonadota</taxon>
        <taxon>Alphaproteobacteria</taxon>
        <taxon>Holosporales</taxon>
        <taxon>Holosporaceae</taxon>
        <taxon>Holospora</taxon>
    </lineage>
</organism>
<keyword evidence="2" id="KW-1185">Reference proteome</keyword>
<dbReference type="PROSITE" id="PS51257">
    <property type="entry name" value="PROKAR_LIPOPROTEIN"/>
    <property type="match status" value="1"/>
</dbReference>
<comment type="caution">
    <text evidence="1">The sequence shown here is derived from an EMBL/GenBank/DDBJ whole genome shotgun (WGS) entry which is preliminary data.</text>
</comment>
<sequence length="422" mass="48249">MKNLKKLYVLIFLSGSCIYAGGNQDYSVPTEKETRRRKEMETAEAFEKEMKKNFDDVENMIISGINNTSLVQPVVSMSFLSFNGDMLKKFEDDNLPYLVGRLYRMKDALQKIKNGAKKLTDEEIISITKQDQDTLREALIEDVKQIMKRERIFKGKGSTGWTSPFTFDQTSLGQMCMKALNRKAFGKSNQSSSYTEGLFKKISEMHEKAEALHTMVGVALFVFQQSELFYENPQRDGASKVPPLDEGYNVSSRVKEQVTFLDEELNKLKVQISSINNVKNRENSKNFDEMKENFSKVLELIYKDSISVEKKGLDFYMQTSDFDLKSCGEKEKEYFSKFIDYVQKELVDPLKDNIKKAKHSNAPTFSPSSAKFNPLTFSPSSAKFNAPTFSPSSASLKENVEKDSSSALNKKQRKDYIQFMNS</sequence>
<evidence type="ECO:0008006" key="3">
    <source>
        <dbReference type="Google" id="ProtNLM"/>
    </source>
</evidence>